<dbReference type="PANTHER" id="PTHR30005:SF14">
    <property type="entry name" value="EXOPOLYPHOSPHATASE"/>
    <property type="match status" value="1"/>
</dbReference>
<dbReference type="Gene3D" id="3.30.420.40">
    <property type="match status" value="1"/>
</dbReference>
<dbReference type="Pfam" id="PF21447">
    <property type="entry name" value="Ppx-GppA_III"/>
    <property type="match status" value="1"/>
</dbReference>
<proteinExistence type="predicted"/>
<dbReference type="InterPro" id="IPR003695">
    <property type="entry name" value="Ppx_GppA_N"/>
</dbReference>
<dbReference type="Gene3D" id="3.30.420.150">
    <property type="entry name" value="Exopolyphosphatase. Domain 2"/>
    <property type="match status" value="1"/>
</dbReference>
<dbReference type="InterPro" id="IPR030673">
    <property type="entry name" value="PyroPPase_GppA_Ppx"/>
</dbReference>
<dbReference type="AlphaFoldDB" id="A0A432WJB3"/>
<protein>
    <submittedName>
        <fullName evidence="4">Exopolyphosphatase</fullName>
    </submittedName>
</protein>
<evidence type="ECO:0000259" key="3">
    <source>
        <dbReference type="Pfam" id="PF21447"/>
    </source>
</evidence>
<reference evidence="4 5" key="1">
    <citation type="journal article" date="2011" name="Front. Microbiol.">
        <title>Genomic signatures of strain selection and enhancement in Bacillus atrophaeus var. globigii, a historical biowarfare simulant.</title>
        <authorList>
            <person name="Gibbons H.S."/>
            <person name="Broomall S.M."/>
            <person name="McNew L.A."/>
            <person name="Daligault H."/>
            <person name="Chapman C."/>
            <person name="Bruce D."/>
            <person name="Karavis M."/>
            <person name="Krepps M."/>
            <person name="McGregor P.A."/>
            <person name="Hong C."/>
            <person name="Park K.H."/>
            <person name="Akmal A."/>
            <person name="Feldman A."/>
            <person name="Lin J.S."/>
            <person name="Chang W.E."/>
            <person name="Higgs B.W."/>
            <person name="Demirev P."/>
            <person name="Lindquist J."/>
            <person name="Liem A."/>
            <person name="Fochler E."/>
            <person name="Read T.D."/>
            <person name="Tapia R."/>
            <person name="Johnson S."/>
            <person name="Bishop-Lilly K.A."/>
            <person name="Detter C."/>
            <person name="Han C."/>
            <person name="Sozhamannan S."/>
            <person name="Rosenzweig C.N."/>
            <person name="Skowronski E.W."/>
        </authorList>
    </citation>
    <scope>NUCLEOTIDE SEQUENCE [LARGE SCALE GENOMIC DNA]</scope>
    <source>
        <strain evidence="4 5">Y4G10-17</strain>
    </source>
</reference>
<dbReference type="InterPro" id="IPR048950">
    <property type="entry name" value="Ppx_GppA_C"/>
</dbReference>
<dbReference type="GO" id="GO:0006798">
    <property type="term" value="P:polyphosphate catabolic process"/>
    <property type="evidence" value="ECO:0007669"/>
    <property type="project" value="TreeGrafter"/>
</dbReference>
<dbReference type="InterPro" id="IPR043129">
    <property type="entry name" value="ATPase_NBD"/>
</dbReference>
<dbReference type="CDD" id="cd24053">
    <property type="entry name" value="ASKHA_NBD_EcPPX-GppA-like"/>
    <property type="match status" value="1"/>
</dbReference>
<dbReference type="FunFam" id="3.30.420.40:FF:000023">
    <property type="entry name" value="Guanosine-5'-triphosphate,3'-diphosphate pyrophosphatase"/>
    <property type="match status" value="1"/>
</dbReference>
<keyword evidence="5" id="KW-1185">Reference proteome</keyword>
<sequence length="502" mass="56093">MKEEHFAALDLGSNSFHLVTARVIDRHLQPLLGFKQKVHLANGLNPKQKLNKDAMQRGLDALVLCAQRLEGFLPEHVHVVATHTLREAKNVDVFIARAAELFPFTINIISGHEEARLIYKGVAQTSPYQGKRLVFDIGGGSTEVITGHEFEPDSLSSRPMGSVSYTKRFFTGGKLNEKRFKKALVAARSELEPIAAGVRKFGAERVIGTSGMIKAISKWMQLRDQSAPGQITLSQAYQCKDELLQFSQLENFDAPGVEPERKSILPAGLAILIALMEELEVDALEVHDAALREGVLYELTDRVIGHQDVRQRTVDAMAARYRIDNEHAGTVAKTAVFMLDQVAKRWELDAPEWLQRLAWAARLHEVGLHINSSGIQSHSGYIVEHADMPGFSEEEQLLLAVLVRHFRKNIKLSRFPVLHSFEGHDIHRLLALLRLAVLFNTDRQPAQLLQRMRVKNDVLLLYLTPEGWANPMLISDLAAEVKQQQKLGIQLLLVGADAALKA</sequence>
<comment type="caution">
    <text evidence="4">The sequence shown here is derived from an EMBL/GenBank/DDBJ whole genome shotgun (WGS) entry which is preliminary data.</text>
</comment>
<dbReference type="PANTHER" id="PTHR30005">
    <property type="entry name" value="EXOPOLYPHOSPHATASE"/>
    <property type="match status" value="1"/>
</dbReference>
<evidence type="ECO:0000313" key="5">
    <source>
        <dbReference type="Proteomes" id="UP000287823"/>
    </source>
</evidence>
<dbReference type="SUPFAM" id="SSF109604">
    <property type="entry name" value="HD-domain/PDEase-like"/>
    <property type="match status" value="1"/>
</dbReference>
<accession>A0A432WJB3</accession>
<dbReference type="EMBL" id="PIPO01000002">
    <property type="protein sequence ID" value="RUO33769.1"/>
    <property type="molecule type" value="Genomic_DNA"/>
</dbReference>
<dbReference type="Pfam" id="PF02541">
    <property type="entry name" value="Ppx-GppA"/>
    <property type="match status" value="1"/>
</dbReference>
<dbReference type="PIRSF" id="PIRSF001267">
    <property type="entry name" value="Pyrophosphatase_GppA_Ppx"/>
    <property type="match status" value="1"/>
</dbReference>
<evidence type="ECO:0000259" key="2">
    <source>
        <dbReference type="Pfam" id="PF02541"/>
    </source>
</evidence>
<dbReference type="Proteomes" id="UP000287823">
    <property type="component" value="Unassembled WGS sequence"/>
</dbReference>
<name>A0A432WJB3_9GAMM</name>
<feature type="domain" description="Ppx/GppA phosphatase C-terminal" evidence="3">
    <location>
        <begin position="309"/>
        <end position="468"/>
    </location>
</feature>
<keyword evidence="1" id="KW-0378">Hydrolase</keyword>
<evidence type="ECO:0000313" key="4">
    <source>
        <dbReference type="EMBL" id="RUO33769.1"/>
    </source>
</evidence>
<gene>
    <name evidence="4" type="ORF">CWE14_04705</name>
</gene>
<dbReference type="InterPro" id="IPR050273">
    <property type="entry name" value="GppA/Ppx_hydrolase"/>
</dbReference>
<evidence type="ECO:0000256" key="1">
    <source>
        <dbReference type="ARBA" id="ARBA00022801"/>
    </source>
</evidence>
<feature type="domain" description="Ppx/GppA phosphatase N-terminal" evidence="2">
    <location>
        <begin position="21"/>
        <end position="301"/>
    </location>
</feature>
<dbReference type="Gene3D" id="1.10.3210.10">
    <property type="entry name" value="Hypothetical protein af1432"/>
    <property type="match status" value="1"/>
</dbReference>
<dbReference type="RefSeq" id="WP_126798337.1">
    <property type="nucleotide sequence ID" value="NZ_PIPO01000002.1"/>
</dbReference>
<dbReference type="GO" id="GO:0004309">
    <property type="term" value="F:exopolyphosphatase activity"/>
    <property type="evidence" value="ECO:0007669"/>
    <property type="project" value="TreeGrafter"/>
</dbReference>
<organism evidence="4 5">
    <name type="scientific">Aliidiomarina soli</name>
    <dbReference type="NCBI Taxonomy" id="1928574"/>
    <lineage>
        <taxon>Bacteria</taxon>
        <taxon>Pseudomonadati</taxon>
        <taxon>Pseudomonadota</taxon>
        <taxon>Gammaproteobacteria</taxon>
        <taxon>Alteromonadales</taxon>
        <taxon>Idiomarinaceae</taxon>
        <taxon>Aliidiomarina</taxon>
    </lineage>
</organism>
<dbReference type="SUPFAM" id="SSF53067">
    <property type="entry name" value="Actin-like ATPase domain"/>
    <property type="match status" value="2"/>
</dbReference>